<dbReference type="InterPro" id="IPR027417">
    <property type="entry name" value="P-loop_NTPase"/>
</dbReference>
<dbReference type="Gene3D" id="3.40.50.300">
    <property type="entry name" value="P-loop containing nucleotide triphosphate hydrolases"/>
    <property type="match status" value="1"/>
</dbReference>
<gene>
    <name evidence="1" type="ORF">GCM10010909_24980</name>
</gene>
<evidence type="ECO:0000313" key="2">
    <source>
        <dbReference type="Proteomes" id="UP001156641"/>
    </source>
</evidence>
<sequence>MVGSALSRHPGVVMHGEVFGAHHYPLNFYGVDENLPWPTPLEIVLKKIRDHDVVNFLDQFVFADTARARVGFKFKFEEFALWPAVLDYIAERKVPIIYLRRLNLFDRYVSDVKAAHSGVFNTTDKANSGNVGVSEILSLLSVEKISQSIDAGKTYHKTLRERFYANPILSLTYENLLDNWAKCFRDICSFLEITELNLLPISERMPPNDNFDSIFNRSAVRDALKKMGYDDF</sequence>
<protein>
    <recommendedName>
        <fullName evidence="3">Sulphotransferase Stf0 domain-containing protein</fullName>
    </recommendedName>
</protein>
<accession>A0ABQ6A7X5</accession>
<keyword evidence="2" id="KW-1185">Reference proteome</keyword>
<reference evidence="2" key="1">
    <citation type="journal article" date="2019" name="Int. J. Syst. Evol. Microbiol.">
        <title>The Global Catalogue of Microorganisms (GCM) 10K type strain sequencing project: providing services to taxonomists for standard genome sequencing and annotation.</title>
        <authorList>
            <consortium name="The Broad Institute Genomics Platform"/>
            <consortium name="The Broad Institute Genome Sequencing Center for Infectious Disease"/>
            <person name="Wu L."/>
            <person name="Ma J."/>
        </authorList>
    </citation>
    <scope>NUCLEOTIDE SEQUENCE [LARGE SCALE GENOMIC DNA]</scope>
    <source>
        <strain evidence="2">NBRC 112502</strain>
    </source>
</reference>
<evidence type="ECO:0008006" key="3">
    <source>
        <dbReference type="Google" id="ProtNLM"/>
    </source>
</evidence>
<dbReference type="Proteomes" id="UP001156641">
    <property type="component" value="Unassembled WGS sequence"/>
</dbReference>
<dbReference type="SUPFAM" id="SSF52540">
    <property type="entry name" value="P-loop containing nucleoside triphosphate hydrolases"/>
    <property type="match status" value="1"/>
</dbReference>
<proteinExistence type="predicted"/>
<dbReference type="EMBL" id="BSOS01000067">
    <property type="protein sequence ID" value="GLR67817.1"/>
    <property type="molecule type" value="Genomic_DNA"/>
</dbReference>
<name>A0ABQ6A7X5_9PROT</name>
<evidence type="ECO:0000313" key="1">
    <source>
        <dbReference type="EMBL" id="GLR67817.1"/>
    </source>
</evidence>
<comment type="caution">
    <text evidence="1">The sequence shown here is derived from an EMBL/GenBank/DDBJ whole genome shotgun (WGS) entry which is preliminary data.</text>
</comment>
<organism evidence="1 2">
    <name type="scientific">Acidocella aquatica</name>
    <dbReference type="NCBI Taxonomy" id="1922313"/>
    <lineage>
        <taxon>Bacteria</taxon>
        <taxon>Pseudomonadati</taxon>
        <taxon>Pseudomonadota</taxon>
        <taxon>Alphaproteobacteria</taxon>
        <taxon>Acetobacterales</taxon>
        <taxon>Acidocellaceae</taxon>
        <taxon>Acidocella</taxon>
    </lineage>
</organism>